<name>A0ACD3B5U5_9AGAR</name>
<dbReference type="Proteomes" id="UP000308600">
    <property type="component" value="Unassembled WGS sequence"/>
</dbReference>
<reference evidence="1 2" key="1">
    <citation type="journal article" date="2019" name="Nat. Ecol. Evol.">
        <title>Megaphylogeny resolves global patterns of mushroom evolution.</title>
        <authorList>
            <person name="Varga T."/>
            <person name="Krizsan K."/>
            <person name="Foldi C."/>
            <person name="Dima B."/>
            <person name="Sanchez-Garcia M."/>
            <person name="Sanchez-Ramirez S."/>
            <person name="Szollosi G.J."/>
            <person name="Szarkandi J.G."/>
            <person name="Papp V."/>
            <person name="Albert L."/>
            <person name="Andreopoulos W."/>
            <person name="Angelini C."/>
            <person name="Antonin V."/>
            <person name="Barry K.W."/>
            <person name="Bougher N.L."/>
            <person name="Buchanan P."/>
            <person name="Buyck B."/>
            <person name="Bense V."/>
            <person name="Catcheside P."/>
            <person name="Chovatia M."/>
            <person name="Cooper J."/>
            <person name="Damon W."/>
            <person name="Desjardin D."/>
            <person name="Finy P."/>
            <person name="Geml J."/>
            <person name="Haridas S."/>
            <person name="Hughes K."/>
            <person name="Justo A."/>
            <person name="Karasinski D."/>
            <person name="Kautmanova I."/>
            <person name="Kiss B."/>
            <person name="Kocsube S."/>
            <person name="Kotiranta H."/>
            <person name="LaButti K.M."/>
            <person name="Lechner B.E."/>
            <person name="Liimatainen K."/>
            <person name="Lipzen A."/>
            <person name="Lukacs Z."/>
            <person name="Mihaltcheva S."/>
            <person name="Morgado L.N."/>
            <person name="Niskanen T."/>
            <person name="Noordeloos M.E."/>
            <person name="Ohm R.A."/>
            <person name="Ortiz-Santana B."/>
            <person name="Ovrebo C."/>
            <person name="Racz N."/>
            <person name="Riley R."/>
            <person name="Savchenko A."/>
            <person name="Shiryaev A."/>
            <person name="Soop K."/>
            <person name="Spirin V."/>
            <person name="Szebenyi C."/>
            <person name="Tomsovsky M."/>
            <person name="Tulloss R.E."/>
            <person name="Uehling J."/>
            <person name="Grigoriev I.V."/>
            <person name="Vagvolgyi C."/>
            <person name="Papp T."/>
            <person name="Martin F.M."/>
            <person name="Miettinen O."/>
            <person name="Hibbett D.S."/>
            <person name="Nagy L.G."/>
        </authorList>
    </citation>
    <scope>NUCLEOTIDE SEQUENCE [LARGE SCALE GENOMIC DNA]</scope>
    <source>
        <strain evidence="1 2">NL-1719</strain>
    </source>
</reference>
<evidence type="ECO:0000313" key="1">
    <source>
        <dbReference type="EMBL" id="TFK73190.1"/>
    </source>
</evidence>
<keyword evidence="2" id="KW-1185">Reference proteome</keyword>
<organism evidence="1 2">
    <name type="scientific">Pluteus cervinus</name>
    <dbReference type="NCBI Taxonomy" id="181527"/>
    <lineage>
        <taxon>Eukaryota</taxon>
        <taxon>Fungi</taxon>
        <taxon>Dikarya</taxon>
        <taxon>Basidiomycota</taxon>
        <taxon>Agaricomycotina</taxon>
        <taxon>Agaricomycetes</taxon>
        <taxon>Agaricomycetidae</taxon>
        <taxon>Agaricales</taxon>
        <taxon>Pluteineae</taxon>
        <taxon>Pluteaceae</taxon>
        <taxon>Pluteus</taxon>
    </lineage>
</organism>
<gene>
    <name evidence="1" type="ORF">BDN72DRAFT_956795</name>
</gene>
<proteinExistence type="predicted"/>
<accession>A0ACD3B5U5</accession>
<dbReference type="EMBL" id="ML208278">
    <property type="protein sequence ID" value="TFK73190.1"/>
    <property type="molecule type" value="Genomic_DNA"/>
</dbReference>
<sequence length="451" mass="51231">MQGVQAISPIQTLPLEIILEIFAFSASPLPNPRFSVDRIKDPPRFETTAMTISHVCSDWRSIAFSTPEVWSWMIVRSPTMRCAELVQYYLFRGGSSAGLHLSFYATSSNTLTPEALQDEACSSTVIFDLWIDQIHRWRSIDFDFSIRRPPNRLLFIAPDDICQLSSARLNLLYLLDPDQKRCHDTVYTSPTLKDIVWNCDLVRTYLPCPALLGQLTSVYIIQTVKLDDFIKLLSSCSRLQHLGIPVESAKGQDTVRPIVVTMHHLMTLHLHWWTTLDSSVQLDQIKAPNLLELEVGIPTEDPTALKRLLSRSRCNLRKLVLFAHRSVFEEHIVRCISTASPHLASLNVFKLSGYFLSAKVTSLFLPSLVGGVMTIPFPQLIDLTLDRCYLVPDGHISNMVNARSRCGVPLWFFECRARYDGRKVAGLPMDSDYFASLKESGVRLFWRVEEL</sequence>
<evidence type="ECO:0000313" key="2">
    <source>
        <dbReference type="Proteomes" id="UP000308600"/>
    </source>
</evidence>
<protein>
    <submittedName>
        <fullName evidence="1">Uncharacterized protein</fullName>
    </submittedName>
</protein>